<protein>
    <submittedName>
        <fullName evidence="1">Uncharacterized protein</fullName>
    </submittedName>
</protein>
<gene>
    <name evidence="1" type="ORF">CGLO_13690</name>
</gene>
<comment type="caution">
    <text evidence="1">The sequence shown here is derived from an EMBL/GenBank/DDBJ whole genome shotgun (WGS) entry which is preliminary data.</text>
</comment>
<evidence type="ECO:0000313" key="2">
    <source>
        <dbReference type="Proteomes" id="UP000015530"/>
    </source>
</evidence>
<reference evidence="2" key="1">
    <citation type="journal article" date="2013" name="Mol. Plant Microbe Interact.">
        <title>Global aspects of pacC regulation of pathogenicity genes in Colletotrichum gloeosporioides as revealed by transcriptome analysis.</title>
        <authorList>
            <person name="Alkan N."/>
            <person name="Meng X."/>
            <person name="Friedlander G."/>
            <person name="Reuveni E."/>
            <person name="Sukno S."/>
            <person name="Sherman A."/>
            <person name="Thon M."/>
            <person name="Fluhr R."/>
            <person name="Prusky D."/>
        </authorList>
    </citation>
    <scope>NUCLEOTIDE SEQUENCE [LARGE SCALE GENOMIC DNA]</scope>
    <source>
        <strain evidence="2">Cg-14</strain>
    </source>
</reference>
<proteinExistence type="predicted"/>
<dbReference type="Proteomes" id="UP000015530">
    <property type="component" value="Unassembled WGS sequence"/>
</dbReference>
<evidence type="ECO:0000313" key="1">
    <source>
        <dbReference type="EMBL" id="EQB47191.1"/>
    </source>
</evidence>
<dbReference type="HOGENOM" id="CLU_3436805_0_0_1"/>
<dbReference type="EMBL" id="AMYD01003060">
    <property type="protein sequence ID" value="EQB47191.1"/>
    <property type="molecule type" value="Genomic_DNA"/>
</dbReference>
<accession>T0L6K8</accession>
<organism evidence="1 2">
    <name type="scientific">Colletotrichum gloeosporioides (strain Cg-14)</name>
    <name type="common">Anthracnose fungus</name>
    <name type="synonym">Glomerella cingulata</name>
    <dbReference type="NCBI Taxonomy" id="1237896"/>
    <lineage>
        <taxon>Eukaryota</taxon>
        <taxon>Fungi</taxon>
        <taxon>Dikarya</taxon>
        <taxon>Ascomycota</taxon>
        <taxon>Pezizomycotina</taxon>
        <taxon>Sordariomycetes</taxon>
        <taxon>Hypocreomycetidae</taxon>
        <taxon>Glomerellales</taxon>
        <taxon>Glomerellaceae</taxon>
        <taxon>Colletotrichum</taxon>
        <taxon>Colletotrichum gloeosporioides species complex</taxon>
    </lineage>
</organism>
<sequence>MRLKNQSGSCCA</sequence>
<name>T0L6K8_COLGC</name>